<dbReference type="AlphaFoldDB" id="A0A1W0WY92"/>
<feature type="region of interest" description="Disordered" evidence="1">
    <location>
        <begin position="1"/>
        <end position="35"/>
    </location>
</feature>
<name>A0A1W0WY92_HYPEX</name>
<evidence type="ECO:0000313" key="3">
    <source>
        <dbReference type="Proteomes" id="UP000192578"/>
    </source>
</evidence>
<comment type="caution">
    <text evidence="2">The sequence shown here is derived from an EMBL/GenBank/DDBJ whole genome shotgun (WGS) entry which is preliminary data.</text>
</comment>
<gene>
    <name evidence="2" type="ORF">BV898_05726</name>
</gene>
<sequence length="829" mass="93130">MSCENSKASTCSSVNSKKPHRRTSTSDERFTEQYQHAPRRIFMRPPCEQEEPPEDPTEVLIQACRQTIYILGDRFYENLIRRQLVALDNVIQLQGERSLRAEQLHSFTALIQAVLTKWATFPTQSAPYTERLEVLLRVAARKLQCPSLVAVHEFSHGLGELYNAVGDTIRLTGGEMAAVTLPVVRDIVAYIKDSVLSGSQTDFSVQAVSGILHSSVIPALVDTFPQMSGHSPDSLDQLMTLLTDFQEYLPESVVTMLQHHLVSKLTSLMATLLHDPCVVTSHRRSTFFISGLLIRLCDPSPRSPEVADVVHSQSLVLRNFADEEVVCVLLLMFRRYFPVIHATDRAIRNTVGTLFACLIDLARDSRKLCSILTTTGALKFCLDAALRPECPSSSLRLQIHPSDAALKDILFRAALFATRLDAPGVDIPGHWILSSFAYYGVPFAEHKQSLWTREDYDRHRMGVLEILAAGSPVITVEFFKQGGSDALLKLLEGVSGQQAELYITSPLNRARLLCSSIRAIRSLLTNCYCPITSLIDFCIPSQGLALLGSILKILFNGTIQTSRNKSFRIYNDILFTINHAAATSPETVETVQKVFTCSLEQLGHLEVDLKEDLTADLIRCVFTAVAVWIAAADDVESKFIEGKGADRLLQLLEVAPEDLQLDMMKQLEEILFRSHRITQYFERHLGRRFLTLLKRLWRLEALRPVLHSIWLFVKNAWNVEQACGDEDDLEFFHGVMDRFVVQSMFAILQRELVPGQSGRNRHLEEEYKKTILLVYSKSPHGLSDQLAKALDEMGEYGKRIGPIMARVYAQVTGKNPLNESLYIEGTLVV</sequence>
<evidence type="ECO:0000313" key="2">
    <source>
        <dbReference type="EMBL" id="OQV20168.1"/>
    </source>
</evidence>
<feature type="compositionally biased region" description="Polar residues" evidence="1">
    <location>
        <begin position="1"/>
        <end position="16"/>
    </location>
</feature>
<dbReference type="EMBL" id="MTYJ01000032">
    <property type="protein sequence ID" value="OQV20168.1"/>
    <property type="molecule type" value="Genomic_DNA"/>
</dbReference>
<keyword evidence="3" id="KW-1185">Reference proteome</keyword>
<reference evidence="3" key="1">
    <citation type="submission" date="2017-01" db="EMBL/GenBank/DDBJ databases">
        <title>Comparative genomics of anhydrobiosis in the tardigrade Hypsibius dujardini.</title>
        <authorList>
            <person name="Yoshida Y."/>
            <person name="Koutsovoulos G."/>
            <person name="Laetsch D."/>
            <person name="Stevens L."/>
            <person name="Kumar S."/>
            <person name="Horikawa D."/>
            <person name="Ishino K."/>
            <person name="Komine S."/>
            <person name="Tomita M."/>
            <person name="Blaxter M."/>
            <person name="Arakawa K."/>
        </authorList>
    </citation>
    <scope>NUCLEOTIDE SEQUENCE [LARGE SCALE GENOMIC DNA]</scope>
    <source>
        <strain evidence="3">Z151</strain>
    </source>
</reference>
<dbReference type="Proteomes" id="UP000192578">
    <property type="component" value="Unassembled WGS sequence"/>
</dbReference>
<dbReference type="OrthoDB" id="10570473at2759"/>
<organism evidence="2 3">
    <name type="scientific">Hypsibius exemplaris</name>
    <name type="common">Freshwater tardigrade</name>
    <dbReference type="NCBI Taxonomy" id="2072580"/>
    <lineage>
        <taxon>Eukaryota</taxon>
        <taxon>Metazoa</taxon>
        <taxon>Ecdysozoa</taxon>
        <taxon>Tardigrada</taxon>
        <taxon>Eutardigrada</taxon>
        <taxon>Parachela</taxon>
        <taxon>Hypsibioidea</taxon>
        <taxon>Hypsibiidae</taxon>
        <taxon>Hypsibius</taxon>
    </lineage>
</organism>
<accession>A0A1W0WY92</accession>
<protein>
    <submittedName>
        <fullName evidence="2">Uncharacterized protein</fullName>
    </submittedName>
</protein>
<evidence type="ECO:0000256" key="1">
    <source>
        <dbReference type="SAM" id="MobiDB-lite"/>
    </source>
</evidence>
<proteinExistence type="predicted"/>